<evidence type="ECO:0000313" key="1">
    <source>
        <dbReference type="EMBL" id="TDL16327.1"/>
    </source>
</evidence>
<organism evidence="1 2">
    <name type="scientific">Rickenella mellea</name>
    <dbReference type="NCBI Taxonomy" id="50990"/>
    <lineage>
        <taxon>Eukaryota</taxon>
        <taxon>Fungi</taxon>
        <taxon>Dikarya</taxon>
        <taxon>Basidiomycota</taxon>
        <taxon>Agaricomycotina</taxon>
        <taxon>Agaricomycetes</taxon>
        <taxon>Hymenochaetales</taxon>
        <taxon>Rickenellaceae</taxon>
        <taxon>Rickenella</taxon>
    </lineage>
</organism>
<evidence type="ECO:0000313" key="2">
    <source>
        <dbReference type="Proteomes" id="UP000294933"/>
    </source>
</evidence>
<dbReference type="VEuPathDB" id="FungiDB:BD410DRAFT_707142"/>
<dbReference type="OrthoDB" id="3243429at2759"/>
<dbReference type="EMBL" id="ML170245">
    <property type="protein sequence ID" value="TDL16327.1"/>
    <property type="molecule type" value="Genomic_DNA"/>
</dbReference>
<dbReference type="Proteomes" id="UP000294933">
    <property type="component" value="Unassembled WGS sequence"/>
</dbReference>
<proteinExistence type="predicted"/>
<gene>
    <name evidence="1" type="ORF">BD410DRAFT_707142</name>
</gene>
<feature type="non-terminal residue" evidence="1">
    <location>
        <position position="57"/>
    </location>
</feature>
<dbReference type="GO" id="GO:0003676">
    <property type="term" value="F:nucleic acid binding"/>
    <property type="evidence" value="ECO:0007669"/>
    <property type="project" value="InterPro"/>
</dbReference>
<keyword evidence="2" id="KW-1185">Reference proteome</keyword>
<dbReference type="InterPro" id="IPR036397">
    <property type="entry name" value="RNaseH_sf"/>
</dbReference>
<sequence>AMLVDADLKDWFWPFAIQASVHIKNHVPSTALPPNSTPFEMWFGYKPNLSHLQIFGS</sequence>
<dbReference type="Gene3D" id="3.30.420.10">
    <property type="entry name" value="Ribonuclease H-like superfamily/Ribonuclease H"/>
    <property type="match status" value="1"/>
</dbReference>
<dbReference type="AlphaFoldDB" id="A0A4Y7PLQ6"/>
<name>A0A4Y7PLQ6_9AGAM</name>
<protein>
    <submittedName>
        <fullName evidence="1">Uncharacterized protein</fullName>
    </submittedName>
</protein>
<feature type="non-terminal residue" evidence="1">
    <location>
        <position position="1"/>
    </location>
</feature>
<accession>A0A4Y7PLQ6</accession>
<reference evidence="1 2" key="1">
    <citation type="submission" date="2018-06" db="EMBL/GenBank/DDBJ databases">
        <title>A transcriptomic atlas of mushroom development highlights an independent origin of complex multicellularity.</title>
        <authorList>
            <consortium name="DOE Joint Genome Institute"/>
            <person name="Krizsan K."/>
            <person name="Almasi E."/>
            <person name="Merenyi Z."/>
            <person name="Sahu N."/>
            <person name="Viragh M."/>
            <person name="Koszo T."/>
            <person name="Mondo S."/>
            <person name="Kiss B."/>
            <person name="Balint B."/>
            <person name="Kues U."/>
            <person name="Barry K."/>
            <person name="Hegedus J.C."/>
            <person name="Henrissat B."/>
            <person name="Johnson J."/>
            <person name="Lipzen A."/>
            <person name="Ohm R."/>
            <person name="Nagy I."/>
            <person name="Pangilinan J."/>
            <person name="Yan J."/>
            <person name="Xiong Y."/>
            <person name="Grigoriev I.V."/>
            <person name="Hibbett D.S."/>
            <person name="Nagy L.G."/>
        </authorList>
    </citation>
    <scope>NUCLEOTIDE SEQUENCE [LARGE SCALE GENOMIC DNA]</scope>
    <source>
        <strain evidence="1 2">SZMC22713</strain>
    </source>
</reference>